<evidence type="ECO:0000256" key="5">
    <source>
        <dbReference type="ARBA" id="ARBA00022917"/>
    </source>
</evidence>
<dbReference type="Proteomes" id="UP000235392">
    <property type="component" value="Unassembled WGS sequence"/>
</dbReference>
<evidence type="ECO:0000313" key="11">
    <source>
        <dbReference type="Proteomes" id="UP000235392"/>
    </source>
</evidence>
<dbReference type="EMBL" id="PGCI01000173">
    <property type="protein sequence ID" value="PLW35694.1"/>
    <property type="molecule type" value="Genomic_DNA"/>
</dbReference>
<evidence type="ECO:0000256" key="3">
    <source>
        <dbReference type="ARBA" id="ARBA00022540"/>
    </source>
</evidence>
<dbReference type="FunFam" id="1.25.40.860:FF:000003">
    <property type="entry name" value="Eukaryotic translation initiation factor 3 subunit A"/>
    <property type="match status" value="1"/>
</dbReference>
<dbReference type="InterPro" id="IPR027512">
    <property type="entry name" value="EIF3A"/>
</dbReference>
<feature type="domain" description="PCI" evidence="9">
    <location>
        <begin position="348"/>
        <end position="525"/>
    </location>
</feature>
<comment type="function">
    <text evidence="7">RNA-binding component of the eukaryotic translation initiation factor 3 (eIF-3) complex, which is involved in protein synthesis of a specialized repertoire of mRNAs and, together with other initiation factors, stimulates binding of mRNA and methionyl-tRNAi to the 40S ribosome. The eIF-3 complex specifically targets and initiates translation of a subset of mRNAs involved in cell proliferation.</text>
</comment>
<dbReference type="InterPro" id="IPR054711">
    <property type="entry name" value="eIF3a_PCI_TPR-like"/>
</dbReference>
<keyword evidence="2 7" id="KW-0963">Cytoplasm</keyword>
<dbReference type="Pfam" id="PF22591">
    <property type="entry name" value="eIF3a_PCI_TPR-like"/>
    <property type="match status" value="1"/>
</dbReference>
<dbReference type="Gene3D" id="4.10.860.10">
    <property type="entry name" value="UVR domain"/>
    <property type="match status" value="1"/>
</dbReference>
<dbReference type="GO" id="GO:0003743">
    <property type="term" value="F:translation initiation factor activity"/>
    <property type="evidence" value="ECO:0007669"/>
    <property type="project" value="UniProtKB-UniRule"/>
</dbReference>
<dbReference type="Gene3D" id="1.25.40.860">
    <property type="match status" value="1"/>
</dbReference>
<feature type="compositionally biased region" description="Basic and acidic residues" evidence="8">
    <location>
        <begin position="1019"/>
        <end position="1030"/>
    </location>
</feature>
<evidence type="ECO:0000256" key="2">
    <source>
        <dbReference type="ARBA" id="ARBA00022490"/>
    </source>
</evidence>
<feature type="region of interest" description="Disordered" evidence="8">
    <location>
        <begin position="856"/>
        <end position="979"/>
    </location>
</feature>
<dbReference type="GO" id="GO:0003729">
    <property type="term" value="F:mRNA binding"/>
    <property type="evidence" value="ECO:0007669"/>
    <property type="project" value="TreeGrafter"/>
</dbReference>
<dbReference type="SMART" id="SM00088">
    <property type="entry name" value="PINT"/>
    <property type="match status" value="1"/>
</dbReference>
<evidence type="ECO:0000259" key="9">
    <source>
        <dbReference type="PROSITE" id="PS50250"/>
    </source>
</evidence>
<dbReference type="GO" id="GO:0033290">
    <property type="term" value="C:eukaryotic 48S preinitiation complex"/>
    <property type="evidence" value="ECO:0007669"/>
    <property type="project" value="UniProtKB-UniRule"/>
</dbReference>
<name>A0A2N5UD84_9BASI</name>
<feature type="compositionally biased region" description="Basic and acidic residues" evidence="8">
    <location>
        <begin position="934"/>
        <end position="956"/>
    </location>
</feature>
<feature type="compositionally biased region" description="Polar residues" evidence="8">
    <location>
        <begin position="1075"/>
        <end position="1089"/>
    </location>
</feature>
<evidence type="ECO:0000256" key="8">
    <source>
        <dbReference type="SAM" id="MobiDB-lite"/>
    </source>
</evidence>
<comment type="subunit">
    <text evidence="7">Component of the eukaryotic translation initiation factor 3 (eIF-3) complex.</text>
</comment>
<accession>A0A2N5UD84</accession>
<dbReference type="PANTHER" id="PTHR14005">
    <property type="entry name" value="EUKARYOTIC TRANSLATION INITIATION FACTOR 3, THETA SUBUNIT"/>
    <property type="match status" value="1"/>
</dbReference>
<comment type="similarity">
    <text evidence="7">Belongs to the eIF-3 subunit A family.</text>
</comment>
<dbReference type="GO" id="GO:0071540">
    <property type="term" value="C:eukaryotic translation initiation factor 3 complex, eIF3e"/>
    <property type="evidence" value="ECO:0007669"/>
    <property type="project" value="TreeGrafter"/>
</dbReference>
<evidence type="ECO:0000256" key="1">
    <source>
        <dbReference type="ARBA" id="ARBA00004496"/>
    </source>
</evidence>
<feature type="coiled-coil region" evidence="7">
    <location>
        <begin position="627"/>
        <end position="699"/>
    </location>
</feature>
<feature type="region of interest" description="Disordered" evidence="8">
    <location>
        <begin position="994"/>
        <end position="1098"/>
    </location>
</feature>
<sequence length="1098" mass="123123">MAPYTKPETVLRRSEELLSVNQPMSALASISEIFSSKRFRQTPLSSLEPIMLRFIDLCVLLRKTRNVKEGLHMYKNVAQNTSVSSVEMVIQHFITKSKEKLNEALAKVDEIEGPLVAEAGADQENVATHVDDLEATETPESLLMSTVSEEKSRDRTYRELVTPWLRSLWEAYRTALDILRNNSRLESFYQQIATEAFEFCLNHTRKTEFRRLAETLRSNLASSQKYTNQAHSINLSDPDVLQRHLETRFQQLNTSVKLELWQESFRTAEDINGLIGLSKKVPKSHVMSAFYEKMIKVFGVGENHLFHAAAHNKHFTIQSNIVADQPEKLKKLSGLVLLSALAVPVVGSNTSANESHKKMKDNEEDSNSLNKTKLGRLASLLGLTSVPTRANLLKDALMRGVLKKASPELRSLYEILEVDFHPLSITSKIQPILQQLAEDEETKRYVEPLKEVVLTRLFQQLSQVYDSLKLTRVIKLAAFGDGDPENLRITRIRVEKFLMEACKRGELEVRLDHSSQMIKFTDRIFENGAADQINSSQLPTSNIPSLLSFNREQDLVPAQSLNKSGVLQPNSATLLRTHLTRLASALTLSLHHIMPVLSTINQTAPPDLDLVKSVALQVLQVDGPKQRKMLQKRKVTIEERKRKVEELQQKQDIEEAKAKALRIIQIQEEQQIRLQKQNKEREIKKLKDEADKIRAAEAEKVAMALAAQAGLNVDVKNLKGVDTNTIIQMGVEQIEKEKKELAAKMKTVNKRLDHTERALRREEIPLLEEDYKLQKIRDETNVKKLQEEYVEGLRSKHANEVSIKHKLQKMMPDFLKFKERIANQRGHDYKKAKEESLVKIEQAKIERRAQVVQERKAAKAKKVEEERLAKEREAAELKRKEEEALLEEERKKKQAEIEEQERAFKAEAEAKAKVMREQREKERAAAAEVAAKQAAREAEALARREAEAAARRKLSERPIAPSSTGPPTSAAEPWRREGPPIAVAAAAPAVAPVGAVNASGGGLEARRPVILPGAAKAGGWRERVALKGGEDSPSSSPVGGLSRVSSGSGMRRDTPPGPGPAPPPPSSGNAYRPPQSRNEPGSGLNSRTPSGRGGASKW</sequence>
<keyword evidence="5 7" id="KW-0648">Protein biosynthesis</keyword>
<dbReference type="Pfam" id="PF01399">
    <property type="entry name" value="PCI"/>
    <property type="match status" value="1"/>
</dbReference>
<dbReference type="GO" id="GO:0001732">
    <property type="term" value="P:formation of cytoplasmic translation initiation complex"/>
    <property type="evidence" value="ECO:0007669"/>
    <property type="project" value="UniProtKB-UniRule"/>
</dbReference>
<proteinExistence type="inferred from homology"/>
<reference evidence="10 11" key="1">
    <citation type="submission" date="2017-11" db="EMBL/GenBank/DDBJ databases">
        <title>De novo assembly and phasing of dikaryotic genomes from two isolates of Puccinia coronata f. sp. avenae, the causal agent of oat crown rust.</title>
        <authorList>
            <person name="Miller M.E."/>
            <person name="Zhang Y."/>
            <person name="Omidvar V."/>
            <person name="Sperschneider J."/>
            <person name="Schwessinger B."/>
            <person name="Raley C."/>
            <person name="Palmer J.M."/>
            <person name="Garnica D."/>
            <person name="Upadhyaya N."/>
            <person name="Rathjen J."/>
            <person name="Taylor J.M."/>
            <person name="Park R.F."/>
            <person name="Dodds P.N."/>
            <person name="Hirsch C.D."/>
            <person name="Kianian S.F."/>
            <person name="Figueroa M."/>
        </authorList>
    </citation>
    <scope>NUCLEOTIDE SEQUENCE [LARGE SCALE GENOMIC DNA]</scope>
    <source>
        <strain evidence="10">12SD80</strain>
    </source>
</reference>
<dbReference type="AlphaFoldDB" id="A0A2N5UD84"/>
<keyword evidence="6 7" id="KW-0175">Coiled coil</keyword>
<organism evidence="10 11">
    <name type="scientific">Puccinia coronata f. sp. avenae</name>
    <dbReference type="NCBI Taxonomy" id="200324"/>
    <lineage>
        <taxon>Eukaryota</taxon>
        <taxon>Fungi</taxon>
        <taxon>Dikarya</taxon>
        <taxon>Basidiomycota</taxon>
        <taxon>Pucciniomycotina</taxon>
        <taxon>Pucciniomycetes</taxon>
        <taxon>Pucciniales</taxon>
        <taxon>Pucciniaceae</taxon>
        <taxon>Puccinia</taxon>
    </lineage>
</organism>
<dbReference type="GO" id="GO:0043614">
    <property type="term" value="C:multi-eIF complex"/>
    <property type="evidence" value="ECO:0007669"/>
    <property type="project" value="TreeGrafter"/>
</dbReference>
<dbReference type="GO" id="GO:0071541">
    <property type="term" value="C:eukaryotic translation initiation factor 3 complex, eIF3m"/>
    <property type="evidence" value="ECO:0007669"/>
    <property type="project" value="TreeGrafter"/>
</dbReference>
<dbReference type="GO" id="GO:0002188">
    <property type="term" value="P:translation reinitiation"/>
    <property type="evidence" value="ECO:0007669"/>
    <property type="project" value="TreeGrafter"/>
</dbReference>
<dbReference type="FunFam" id="4.10.860.10:FF:000001">
    <property type="entry name" value="Eukaryotic translation initiation factor 3 subunit A"/>
    <property type="match status" value="1"/>
</dbReference>
<keyword evidence="4 7" id="KW-0694">RNA-binding</keyword>
<evidence type="ECO:0000313" key="10">
    <source>
        <dbReference type="EMBL" id="PLW35694.1"/>
    </source>
</evidence>
<evidence type="ECO:0000256" key="6">
    <source>
        <dbReference type="ARBA" id="ARBA00023054"/>
    </source>
</evidence>
<dbReference type="HAMAP" id="MF_03000">
    <property type="entry name" value="eIF3a"/>
    <property type="match status" value="1"/>
</dbReference>
<feature type="coiled-coil region" evidence="7">
    <location>
        <begin position="731"/>
        <end position="788"/>
    </location>
</feature>
<comment type="subcellular location">
    <subcellularLocation>
        <location evidence="1 7">Cytoplasm</location>
    </subcellularLocation>
</comment>
<dbReference type="InterPro" id="IPR000717">
    <property type="entry name" value="PCI_dom"/>
</dbReference>
<dbReference type="PROSITE" id="PS50250">
    <property type="entry name" value="PCI"/>
    <property type="match status" value="1"/>
</dbReference>
<dbReference type="PANTHER" id="PTHR14005:SF0">
    <property type="entry name" value="EUKARYOTIC TRANSLATION INITIATION FACTOR 3 SUBUNIT A"/>
    <property type="match status" value="1"/>
</dbReference>
<feature type="compositionally biased region" description="Pro residues" evidence="8">
    <location>
        <begin position="1055"/>
        <end position="1066"/>
    </location>
</feature>
<protein>
    <recommendedName>
        <fullName evidence="7">Eukaryotic translation initiation factor 3 subunit A</fullName>
        <shortName evidence="7">eIF3a</shortName>
    </recommendedName>
    <alternativeName>
        <fullName evidence="7">Eukaryotic translation initiation factor 3 110 kDa subunit homolog</fullName>
        <shortName evidence="7">eIF3 p110</shortName>
    </alternativeName>
    <alternativeName>
        <fullName evidence="7">Translation initiation factor eIF3, p110 subunit homolog</fullName>
    </alternativeName>
</protein>
<feature type="compositionally biased region" description="Low complexity" evidence="8">
    <location>
        <begin position="1032"/>
        <end position="1049"/>
    </location>
</feature>
<feature type="compositionally biased region" description="Basic and acidic residues" evidence="8">
    <location>
        <begin position="856"/>
        <end position="925"/>
    </location>
</feature>
<gene>
    <name evidence="7" type="primary">TIF32</name>
    <name evidence="10" type="ORF">PCASD_13128</name>
</gene>
<evidence type="ECO:0000256" key="4">
    <source>
        <dbReference type="ARBA" id="ARBA00022884"/>
    </source>
</evidence>
<keyword evidence="3 7" id="KW-0396">Initiation factor</keyword>
<evidence type="ECO:0000256" key="7">
    <source>
        <dbReference type="HAMAP-Rule" id="MF_03000"/>
    </source>
</evidence>
<dbReference type="GO" id="GO:0016282">
    <property type="term" value="C:eukaryotic 43S preinitiation complex"/>
    <property type="evidence" value="ECO:0007669"/>
    <property type="project" value="UniProtKB-UniRule"/>
</dbReference>
<comment type="caution">
    <text evidence="10">The sequence shown here is derived from an EMBL/GenBank/DDBJ whole genome shotgun (WGS) entry which is preliminary data.</text>
</comment>